<reference evidence="9" key="3">
    <citation type="submission" date="2025-05" db="UniProtKB">
        <authorList>
            <consortium name="EnsemblMetazoa"/>
        </authorList>
    </citation>
    <scope>IDENTIFICATION</scope>
    <source>
        <strain evidence="9">Foshan</strain>
    </source>
</reference>
<evidence type="ECO:0000256" key="1">
    <source>
        <dbReference type="ARBA" id="ARBA00004167"/>
    </source>
</evidence>
<keyword evidence="10" id="KW-1185">Reference proteome</keyword>
<dbReference type="VEuPathDB" id="VectorBase:AALFPA_075238"/>
<keyword evidence="2 7" id="KW-0812">Transmembrane</keyword>
<sequence>MVYIARDGSVHESPPWSVQRFIGMITGFFSLIAMFFKTMFNMDSNRASRGQDSSGVRWSGGGGGGGGPPPPGGPRRRPIGRMMTLSDCTVPGGG</sequence>
<dbReference type="STRING" id="7160.A0A023ECG5"/>
<dbReference type="PANTHER" id="PTHR16875">
    <property type="entry name" value="SELENOPROTEIN K"/>
    <property type="match status" value="1"/>
</dbReference>
<evidence type="ECO:0000256" key="3">
    <source>
        <dbReference type="ARBA" id="ARBA00022933"/>
    </source>
</evidence>
<feature type="region of interest" description="Disordered" evidence="6">
    <location>
        <begin position="46"/>
        <end position="94"/>
    </location>
</feature>
<dbReference type="GO" id="GO:0032469">
    <property type="term" value="P:endoplasmic reticulum calcium ion homeostasis"/>
    <property type="evidence" value="ECO:0007669"/>
    <property type="project" value="TreeGrafter"/>
</dbReference>
<dbReference type="Pfam" id="PF10961">
    <property type="entry name" value="SelK_SelG"/>
    <property type="match status" value="1"/>
</dbReference>
<dbReference type="AlphaFoldDB" id="A0A023ECG5"/>
<dbReference type="EnsemblMetazoa" id="AALFPA23_013364.R19354">
    <property type="protein sequence ID" value="AALFPA23_013364.P19354"/>
    <property type="gene ID" value="AALFPA23_013364"/>
</dbReference>
<dbReference type="VEuPathDB" id="VectorBase:AALFPA_069647"/>
<keyword evidence="4 7" id="KW-1133">Transmembrane helix</keyword>
<keyword evidence="3" id="KW-0712">Selenocysteine</keyword>
<accession>A0A023ECG5</accession>
<organism evidence="8">
    <name type="scientific">Aedes albopictus</name>
    <name type="common">Asian tiger mosquito</name>
    <name type="synonym">Stegomyia albopicta</name>
    <dbReference type="NCBI Taxonomy" id="7160"/>
    <lineage>
        <taxon>Eukaryota</taxon>
        <taxon>Metazoa</taxon>
        <taxon>Ecdysozoa</taxon>
        <taxon>Arthropoda</taxon>
        <taxon>Hexapoda</taxon>
        <taxon>Insecta</taxon>
        <taxon>Pterygota</taxon>
        <taxon>Neoptera</taxon>
        <taxon>Endopterygota</taxon>
        <taxon>Diptera</taxon>
        <taxon>Nematocera</taxon>
        <taxon>Culicoidea</taxon>
        <taxon>Culicidae</taxon>
        <taxon>Culicinae</taxon>
        <taxon>Aedini</taxon>
        <taxon>Aedes</taxon>
        <taxon>Stegomyia</taxon>
    </lineage>
</organism>
<proteinExistence type="evidence at transcript level"/>
<evidence type="ECO:0000313" key="9">
    <source>
        <dbReference type="EnsemblMetazoa" id="AALFPA23_013364.P19354"/>
    </source>
</evidence>
<dbReference type="OrthoDB" id="167295at2759"/>
<reference evidence="10" key="2">
    <citation type="journal article" date="2015" name="Proc. Natl. Acad. Sci. U.S.A.">
        <title>Genome sequence of the Asian Tiger mosquito, Aedes albopictus, reveals insights into its biology, genetics, and evolution.</title>
        <authorList>
            <person name="Chen X.G."/>
            <person name="Jiang X."/>
            <person name="Gu J."/>
            <person name="Xu M."/>
            <person name="Wu Y."/>
            <person name="Deng Y."/>
            <person name="Zhang C."/>
            <person name="Bonizzoni M."/>
            <person name="Dermauw W."/>
            <person name="Vontas J."/>
            <person name="Armbruster P."/>
            <person name="Huang X."/>
            <person name="Yang Y."/>
            <person name="Zhang H."/>
            <person name="He W."/>
            <person name="Peng H."/>
            <person name="Liu Y."/>
            <person name="Wu K."/>
            <person name="Chen J."/>
            <person name="Lirakis M."/>
            <person name="Topalis P."/>
            <person name="Van Leeuwen T."/>
            <person name="Hall A.B."/>
            <person name="Jiang X."/>
            <person name="Thorpe C."/>
            <person name="Mueller R.L."/>
            <person name="Sun C."/>
            <person name="Waterhouse R.M."/>
            <person name="Yan G."/>
            <person name="Tu Z.J."/>
            <person name="Fang X."/>
            <person name="James A.A."/>
        </authorList>
    </citation>
    <scope>NUCLEOTIDE SEQUENCE [LARGE SCALE GENOMIC DNA]</scope>
    <source>
        <strain evidence="10">Foshan</strain>
    </source>
</reference>
<evidence type="ECO:0000313" key="10">
    <source>
        <dbReference type="Proteomes" id="UP000069940"/>
    </source>
</evidence>
<dbReference type="GO" id="GO:0005794">
    <property type="term" value="C:Golgi apparatus"/>
    <property type="evidence" value="ECO:0007669"/>
    <property type="project" value="TreeGrafter"/>
</dbReference>
<evidence type="ECO:0000256" key="4">
    <source>
        <dbReference type="ARBA" id="ARBA00022989"/>
    </source>
</evidence>
<keyword evidence="5 7" id="KW-0472">Membrane</keyword>
<feature type="transmembrane region" description="Helical" evidence="7">
    <location>
        <begin position="20"/>
        <end position="40"/>
    </location>
</feature>
<dbReference type="PANTHER" id="PTHR16875:SF0">
    <property type="entry name" value="SELENOPROTEIN K"/>
    <property type="match status" value="1"/>
</dbReference>
<evidence type="ECO:0000256" key="7">
    <source>
        <dbReference type="SAM" id="Phobius"/>
    </source>
</evidence>
<evidence type="ECO:0000256" key="2">
    <source>
        <dbReference type="ARBA" id="ARBA00022692"/>
    </source>
</evidence>
<evidence type="ECO:0000256" key="6">
    <source>
        <dbReference type="SAM" id="MobiDB-lite"/>
    </source>
</evidence>
<dbReference type="VEuPathDB" id="VectorBase:AALF001336"/>
<feature type="compositionally biased region" description="Polar residues" evidence="6">
    <location>
        <begin position="46"/>
        <end position="56"/>
    </location>
</feature>
<dbReference type="GO" id="GO:0006816">
    <property type="term" value="P:calcium ion transport"/>
    <property type="evidence" value="ECO:0007669"/>
    <property type="project" value="TreeGrafter"/>
</dbReference>
<evidence type="ECO:0000313" key="8">
    <source>
        <dbReference type="EMBL" id="JAC07032.1"/>
    </source>
</evidence>
<evidence type="ECO:0000256" key="5">
    <source>
        <dbReference type="ARBA" id="ARBA00023136"/>
    </source>
</evidence>
<dbReference type="EMBL" id="GAPW01006566">
    <property type="protein sequence ID" value="JAC07032.1"/>
    <property type="molecule type" value="mRNA"/>
</dbReference>
<dbReference type="Proteomes" id="UP000069940">
    <property type="component" value="Unassembled WGS sequence"/>
</dbReference>
<dbReference type="OMA" id="LMFFRTM"/>
<dbReference type="GO" id="GO:0005789">
    <property type="term" value="C:endoplasmic reticulum membrane"/>
    <property type="evidence" value="ECO:0007669"/>
    <property type="project" value="TreeGrafter"/>
</dbReference>
<dbReference type="EMBL" id="GAPW01006565">
    <property type="protein sequence ID" value="JAC07033.1"/>
    <property type="molecule type" value="mRNA"/>
</dbReference>
<dbReference type="InterPro" id="IPR024491">
    <property type="entry name" value="Se_SelK/SelG"/>
</dbReference>
<dbReference type="VEuPathDB" id="VectorBase:AALFPA_054982"/>
<name>A0A023ECG5_AEDAL</name>
<comment type="subcellular location">
    <subcellularLocation>
        <location evidence="1">Membrane</location>
        <topology evidence="1">Single-pass membrane protein</topology>
    </subcellularLocation>
</comment>
<dbReference type="VEuPathDB" id="VectorBase:AALC636_017699"/>
<reference evidence="8" key="1">
    <citation type="journal article" date="2014" name="PLoS Negl. Trop. Dis.">
        <title>Identification and characterization of seminal fluid proteins in the Asian tiger mosquito, Aedes albopictus.</title>
        <authorList>
            <person name="Boes K.E."/>
            <person name="Ribeiro J.M."/>
            <person name="Wong A."/>
            <person name="Harrington L.C."/>
            <person name="Wolfner M.F."/>
            <person name="Sirot L.K."/>
        </authorList>
    </citation>
    <scope>NUCLEOTIDE SEQUENCE</scope>
    <source>
        <tissue evidence="8">Reproductive organs</tissue>
    </source>
</reference>
<protein>
    <submittedName>
        <fullName evidence="8">Putative selenoprotein g</fullName>
    </submittedName>
</protein>